<dbReference type="AlphaFoldDB" id="A0A1B6J9A1"/>
<proteinExistence type="predicted"/>
<organism evidence="1">
    <name type="scientific">Homalodisca liturata</name>
    <dbReference type="NCBI Taxonomy" id="320908"/>
    <lineage>
        <taxon>Eukaryota</taxon>
        <taxon>Metazoa</taxon>
        <taxon>Ecdysozoa</taxon>
        <taxon>Arthropoda</taxon>
        <taxon>Hexapoda</taxon>
        <taxon>Insecta</taxon>
        <taxon>Pterygota</taxon>
        <taxon>Neoptera</taxon>
        <taxon>Paraneoptera</taxon>
        <taxon>Hemiptera</taxon>
        <taxon>Auchenorrhyncha</taxon>
        <taxon>Membracoidea</taxon>
        <taxon>Cicadellidae</taxon>
        <taxon>Cicadellinae</taxon>
        <taxon>Proconiini</taxon>
        <taxon>Homalodisca</taxon>
    </lineage>
</organism>
<evidence type="ECO:0000313" key="1">
    <source>
        <dbReference type="EMBL" id="JAS95683.1"/>
    </source>
</evidence>
<gene>
    <name evidence="1" type="ORF">g.1004</name>
</gene>
<dbReference type="EMBL" id="GECU01012023">
    <property type="protein sequence ID" value="JAS95683.1"/>
    <property type="molecule type" value="Transcribed_RNA"/>
</dbReference>
<reference evidence="1" key="1">
    <citation type="submission" date="2015-11" db="EMBL/GenBank/DDBJ databases">
        <title>De novo transcriptome assembly of four potential Pierce s Disease insect vectors from Arizona vineyards.</title>
        <authorList>
            <person name="Tassone E.E."/>
        </authorList>
    </citation>
    <scope>NUCLEOTIDE SEQUENCE</scope>
</reference>
<accession>A0A1B6J9A1</accession>
<protein>
    <submittedName>
        <fullName evidence="1">Uncharacterized protein</fullName>
    </submittedName>
</protein>
<sequence>NSKGFIFNTEQSDAPEADTLQVSRPTTLDILPSKEQLAKLINPSSPGHRQLAAVIRVPPQPPLSLALLRCIEVDGKDELAAPRGRFLRAATNLHTRLLDLDSETSRLLYEGFLLKHGFENACRSC</sequence>
<name>A0A1B6J9A1_9HEMI</name>
<feature type="non-terminal residue" evidence="1">
    <location>
        <position position="1"/>
    </location>
</feature>